<keyword evidence="1" id="KW-0479">Metal-binding</keyword>
<keyword evidence="5" id="KW-1185">Reference proteome</keyword>
<dbReference type="GO" id="GO:0008270">
    <property type="term" value="F:zinc ion binding"/>
    <property type="evidence" value="ECO:0007669"/>
    <property type="project" value="UniProtKB-KW"/>
</dbReference>
<dbReference type="PROSITE" id="PS50157">
    <property type="entry name" value="ZINC_FINGER_C2H2_2"/>
    <property type="match status" value="1"/>
</dbReference>
<dbReference type="Pfam" id="PF00096">
    <property type="entry name" value="zf-C2H2"/>
    <property type="match status" value="1"/>
</dbReference>
<name>A0A8X6TH87_NEPPI</name>
<evidence type="ECO:0000313" key="5">
    <source>
        <dbReference type="Proteomes" id="UP000887013"/>
    </source>
</evidence>
<dbReference type="SMART" id="SM00355">
    <property type="entry name" value="ZnF_C2H2"/>
    <property type="match status" value="2"/>
</dbReference>
<proteinExistence type="predicted"/>
<dbReference type="InterPro" id="IPR013087">
    <property type="entry name" value="Znf_C2H2_type"/>
</dbReference>
<feature type="compositionally biased region" description="Basic residues" evidence="2">
    <location>
        <begin position="676"/>
        <end position="691"/>
    </location>
</feature>
<dbReference type="PANTHER" id="PTHR33936:SF24">
    <property type="entry name" value="C2H2-TYPE DOMAIN-CONTAINING PROTEIN"/>
    <property type="match status" value="1"/>
</dbReference>
<dbReference type="PROSITE" id="PS00028">
    <property type="entry name" value="ZINC_FINGER_C2H2_1"/>
    <property type="match status" value="2"/>
</dbReference>
<keyword evidence="1" id="KW-0863">Zinc-finger</keyword>
<dbReference type="Proteomes" id="UP000887013">
    <property type="component" value="Unassembled WGS sequence"/>
</dbReference>
<dbReference type="Gene3D" id="3.30.160.60">
    <property type="entry name" value="Classic Zinc Finger"/>
    <property type="match status" value="1"/>
</dbReference>
<sequence>MDNTCFLCDKSFSTASNLRRHARLIHNVENKVSTCRQMKCNVCSEELVSMKALLNHVESAHNIAIEKETKKFDTYEAFKIWKEDVEKQTTALYVKNTGSKFNDMKKTTYFYCHRTGFYNARGDKKRTIKMAGSNKINGNCPSKMKVCEDNENQVYVEFTKTHLGHGKDLGRMQITREEKDELARKLEKKIPIEIILDGIRDSFIDRLERIHLVTRKDLLNLKAEYSISSEGIMDTNDVLSVGKWVHSLQGREDSPVILFKDQNTYDEVLYPGLKSEDFLLVIMNRCQREMLSFYGNDTICLDFTHGMNAYGFDLATILVLDDKREGFPAAFILSNRQDSKALSVAFAAIKEHVSISPKVMMTDDTESFLNAWRTVFGVPEKRLLCTWHVDRSWRRSIVKLIKKPENQIQAYKVVRCLLMETEEEAFYIMLQEALKIFNETDEFRAFKNYFEHVYCKRTEAWAYCHRKWLGINTNMHIESMHRTIKYVYLLGKKVKRLDRALFYLMKFVRDRVFDRLICLEKGKISSKIAQLRKRHKVGQELTSLCIRKNEEDIIYKMFCCIYKNRNLNEINSAVPEDEGLSVHSPIVDEEEMVICEDRKFLEKATLVDNLRATATRKTTSKEEFQKKCTELINTISPELYDNVLSFLQNASDSSHFLSQANQEAVPKNLNKEPPNKKIKTQRYVSTKKKTSQKASTTFRKPTQEECQSISSSLILTAKTKQE</sequence>
<dbReference type="Pfam" id="PF10551">
    <property type="entry name" value="MULE"/>
    <property type="match status" value="1"/>
</dbReference>
<dbReference type="SUPFAM" id="SSF57667">
    <property type="entry name" value="beta-beta-alpha zinc fingers"/>
    <property type="match status" value="1"/>
</dbReference>
<dbReference type="OrthoDB" id="6509935at2759"/>
<dbReference type="AlphaFoldDB" id="A0A8X6TH87"/>
<accession>A0A8X6TH87</accession>
<evidence type="ECO:0000256" key="2">
    <source>
        <dbReference type="SAM" id="MobiDB-lite"/>
    </source>
</evidence>
<evidence type="ECO:0000313" key="4">
    <source>
        <dbReference type="EMBL" id="GFT08152.1"/>
    </source>
</evidence>
<gene>
    <name evidence="4" type="ORF">NPIL_581651</name>
</gene>
<comment type="caution">
    <text evidence="4">The sequence shown here is derived from an EMBL/GenBank/DDBJ whole genome shotgun (WGS) entry which is preliminary data.</text>
</comment>
<organism evidence="4 5">
    <name type="scientific">Nephila pilipes</name>
    <name type="common">Giant wood spider</name>
    <name type="synonym">Nephila maculata</name>
    <dbReference type="NCBI Taxonomy" id="299642"/>
    <lineage>
        <taxon>Eukaryota</taxon>
        <taxon>Metazoa</taxon>
        <taxon>Ecdysozoa</taxon>
        <taxon>Arthropoda</taxon>
        <taxon>Chelicerata</taxon>
        <taxon>Arachnida</taxon>
        <taxon>Araneae</taxon>
        <taxon>Araneomorphae</taxon>
        <taxon>Entelegynae</taxon>
        <taxon>Araneoidea</taxon>
        <taxon>Nephilidae</taxon>
        <taxon>Nephila</taxon>
    </lineage>
</organism>
<evidence type="ECO:0000259" key="3">
    <source>
        <dbReference type="PROSITE" id="PS50157"/>
    </source>
</evidence>
<dbReference type="InterPro" id="IPR018289">
    <property type="entry name" value="MULE_transposase_dom"/>
</dbReference>
<dbReference type="EMBL" id="BMAW01008339">
    <property type="protein sequence ID" value="GFT08152.1"/>
    <property type="molecule type" value="Genomic_DNA"/>
</dbReference>
<protein>
    <recommendedName>
        <fullName evidence="3">C2H2-type domain-containing protein</fullName>
    </recommendedName>
</protein>
<feature type="domain" description="C2H2-type" evidence="3">
    <location>
        <begin position="3"/>
        <end position="31"/>
    </location>
</feature>
<keyword evidence="1" id="KW-0862">Zinc</keyword>
<dbReference type="PANTHER" id="PTHR33936">
    <property type="entry name" value="PROTEIN CBG17840"/>
    <property type="match status" value="1"/>
</dbReference>
<reference evidence="4" key="1">
    <citation type="submission" date="2020-08" db="EMBL/GenBank/DDBJ databases">
        <title>Multicomponent nature underlies the extraordinary mechanical properties of spider dragline silk.</title>
        <authorList>
            <person name="Kono N."/>
            <person name="Nakamura H."/>
            <person name="Mori M."/>
            <person name="Yoshida Y."/>
            <person name="Ohtoshi R."/>
            <person name="Malay A.D."/>
            <person name="Moran D.A.P."/>
            <person name="Tomita M."/>
            <person name="Numata K."/>
            <person name="Arakawa K."/>
        </authorList>
    </citation>
    <scope>NUCLEOTIDE SEQUENCE</scope>
</reference>
<evidence type="ECO:0000256" key="1">
    <source>
        <dbReference type="PROSITE-ProRule" id="PRU00042"/>
    </source>
</evidence>
<dbReference type="InterPro" id="IPR036236">
    <property type="entry name" value="Znf_C2H2_sf"/>
</dbReference>
<dbReference type="InterPro" id="IPR052797">
    <property type="entry name" value="RegFact_GeneExpr_CellDeath"/>
</dbReference>
<feature type="region of interest" description="Disordered" evidence="2">
    <location>
        <begin position="667"/>
        <end position="702"/>
    </location>
</feature>